<dbReference type="RefSeq" id="WP_194844833.1">
    <property type="nucleotide sequence ID" value="NZ_CP075585.1"/>
</dbReference>
<dbReference type="EMBL" id="CP075585">
    <property type="protein sequence ID" value="QZA59068.1"/>
    <property type="molecule type" value="Genomic_DNA"/>
</dbReference>
<dbReference type="Proteomes" id="UP000822862">
    <property type="component" value="Chromosome"/>
</dbReference>
<evidence type="ECO:0000256" key="1">
    <source>
        <dbReference type="SAM" id="Phobius"/>
    </source>
</evidence>
<organism evidence="2 3">
    <name type="scientific">Candidatus Rhabdochlamydia porcellionis</name>
    <dbReference type="NCBI Taxonomy" id="225148"/>
    <lineage>
        <taxon>Bacteria</taxon>
        <taxon>Pseudomonadati</taxon>
        <taxon>Chlamydiota</taxon>
        <taxon>Chlamydiia</taxon>
        <taxon>Parachlamydiales</taxon>
        <taxon>Candidatus Rhabdochlamydiaceae</taxon>
        <taxon>Candidatus Rhabdochlamydia</taxon>
    </lineage>
</organism>
<keyword evidence="1" id="KW-0472">Membrane</keyword>
<evidence type="ECO:0008006" key="4">
    <source>
        <dbReference type="Google" id="ProtNLM"/>
    </source>
</evidence>
<name>A0ABX8Z0V6_9BACT</name>
<protein>
    <recommendedName>
        <fullName evidence="4">PRA1 family protein</fullName>
    </recommendedName>
</protein>
<reference evidence="2 3" key="1">
    <citation type="submission" date="2021-05" db="EMBL/GenBank/DDBJ databases">
        <title>Ecology and evolution of chlamydial symbionts of arthropods.</title>
        <authorList>
            <person name="Halter T."/>
            <person name="Sixt B.S."/>
            <person name="Toenshoff E.R."/>
            <person name="Koestlbacher S."/>
            <person name="Schulz F."/>
            <person name="Kostanjsek R."/>
            <person name="Collingro A."/>
            <person name="Hendrickx F."/>
            <person name="Horn M."/>
        </authorList>
    </citation>
    <scope>NUCLEOTIDE SEQUENCE [LARGE SCALE GENOMIC DNA]</scope>
    <source>
        <strain evidence="2 3">15C</strain>
    </source>
</reference>
<evidence type="ECO:0000313" key="2">
    <source>
        <dbReference type="EMBL" id="QZA59068.1"/>
    </source>
</evidence>
<feature type="transmembrane region" description="Helical" evidence="1">
    <location>
        <begin position="102"/>
        <end position="127"/>
    </location>
</feature>
<feature type="transmembrane region" description="Helical" evidence="1">
    <location>
        <begin position="63"/>
        <end position="81"/>
    </location>
</feature>
<keyword evidence="3" id="KW-1185">Reference proteome</keyword>
<keyword evidence="1" id="KW-0812">Transmembrane</keyword>
<proteinExistence type="predicted"/>
<accession>A0ABX8Z0V6</accession>
<gene>
    <name evidence="2" type="ORF">RHAB15C_0000952</name>
</gene>
<evidence type="ECO:0000313" key="3">
    <source>
        <dbReference type="Proteomes" id="UP000822862"/>
    </source>
</evidence>
<keyword evidence="1" id="KW-1133">Transmembrane helix</keyword>
<sequence length="154" mass="17364">MAIYDISEVTKVESTEDSSSSKELFENIEESVDKPLKQKDRLFSAILARLFFVLLFLGDCLWIIYALLLFIISGVGMLLSLGKVKGFFKLNATARLTIKRALVCGISLFIALFNPAFGIMIACTYFLMYDKSGIEEVIPSSLRSQFSDFFQKNK</sequence>